<protein>
    <recommendedName>
        <fullName evidence="4">Tetratricopeptide repeat protein</fullName>
    </recommendedName>
</protein>
<evidence type="ECO:0000256" key="1">
    <source>
        <dbReference type="PROSITE-ProRule" id="PRU00339"/>
    </source>
</evidence>
<proteinExistence type="predicted"/>
<accession>A0ABT3JLE5</accession>
<reference evidence="2 3" key="1">
    <citation type="submission" date="2022-10" db="EMBL/GenBank/DDBJ databases">
        <title>Kaistella sp. BT-6-1-3.</title>
        <authorList>
            <person name="Ai J."/>
            <person name="Deng Z."/>
        </authorList>
    </citation>
    <scope>NUCLEOTIDE SEQUENCE [LARGE SCALE GENOMIC DNA]</scope>
    <source>
        <strain evidence="2 3">BT6-1-3</strain>
    </source>
</reference>
<evidence type="ECO:0000313" key="3">
    <source>
        <dbReference type="Proteomes" id="UP001209107"/>
    </source>
</evidence>
<comment type="caution">
    <text evidence="2">The sequence shown here is derived from an EMBL/GenBank/DDBJ whole genome shotgun (WGS) entry which is preliminary data.</text>
</comment>
<keyword evidence="1" id="KW-0802">TPR repeat</keyword>
<name>A0ABT3JLE5_9FLAO</name>
<dbReference type="RefSeq" id="WP_265143784.1">
    <property type="nucleotide sequence ID" value="NZ_JAPCHZ010000002.1"/>
</dbReference>
<feature type="repeat" description="TPR" evidence="1">
    <location>
        <begin position="9"/>
        <end position="42"/>
    </location>
</feature>
<dbReference type="InterPro" id="IPR019734">
    <property type="entry name" value="TPR_rpt"/>
</dbReference>
<organism evidence="2 3">
    <name type="scientific">Kaistella yananensis</name>
    <dbReference type="NCBI Taxonomy" id="2989820"/>
    <lineage>
        <taxon>Bacteria</taxon>
        <taxon>Pseudomonadati</taxon>
        <taxon>Bacteroidota</taxon>
        <taxon>Flavobacteriia</taxon>
        <taxon>Flavobacteriales</taxon>
        <taxon>Weeksellaceae</taxon>
        <taxon>Chryseobacterium group</taxon>
        <taxon>Kaistella</taxon>
    </lineage>
</organism>
<gene>
    <name evidence="2" type="ORF">OK344_05200</name>
</gene>
<dbReference type="Proteomes" id="UP001209107">
    <property type="component" value="Unassembled WGS sequence"/>
</dbReference>
<evidence type="ECO:0008006" key="4">
    <source>
        <dbReference type="Google" id="ProtNLM"/>
    </source>
</evidence>
<sequence length="68" mass="7579">MEDYIHYLDSAAISLGDVHFRNGDFALASSSYTKALNLLERYNGDSMVALETAAYLSRRIKECNAKST</sequence>
<dbReference type="EMBL" id="JAPCHZ010000002">
    <property type="protein sequence ID" value="MCW4451600.1"/>
    <property type="molecule type" value="Genomic_DNA"/>
</dbReference>
<keyword evidence="3" id="KW-1185">Reference proteome</keyword>
<evidence type="ECO:0000313" key="2">
    <source>
        <dbReference type="EMBL" id="MCW4451600.1"/>
    </source>
</evidence>
<dbReference type="PROSITE" id="PS50005">
    <property type="entry name" value="TPR"/>
    <property type="match status" value="1"/>
</dbReference>